<dbReference type="Proteomes" id="UP000034837">
    <property type="component" value="Unassembled WGS sequence"/>
</dbReference>
<dbReference type="SUPFAM" id="SSF48452">
    <property type="entry name" value="TPR-like"/>
    <property type="match status" value="1"/>
</dbReference>
<feature type="transmembrane region" description="Helical" evidence="6">
    <location>
        <begin position="196"/>
        <end position="214"/>
    </location>
</feature>
<dbReference type="PANTHER" id="PTHR37422:SF13">
    <property type="entry name" value="LIPOPOLYSACCHARIDE BIOSYNTHESIS PROTEIN PA4999-RELATED"/>
    <property type="match status" value="1"/>
</dbReference>
<feature type="domain" description="O-antigen ligase-related" evidence="7">
    <location>
        <begin position="204"/>
        <end position="361"/>
    </location>
</feature>
<evidence type="ECO:0000313" key="8">
    <source>
        <dbReference type="EMBL" id="KKS56839.1"/>
    </source>
</evidence>
<feature type="transmembrane region" description="Helical" evidence="6">
    <location>
        <begin position="379"/>
        <end position="397"/>
    </location>
</feature>
<evidence type="ECO:0000256" key="6">
    <source>
        <dbReference type="SAM" id="Phobius"/>
    </source>
</evidence>
<feature type="transmembrane region" description="Helical" evidence="6">
    <location>
        <begin position="245"/>
        <end position="268"/>
    </location>
</feature>
<dbReference type="Pfam" id="PF04932">
    <property type="entry name" value="Wzy_C"/>
    <property type="match status" value="1"/>
</dbReference>
<evidence type="ECO:0000256" key="5">
    <source>
        <dbReference type="PROSITE-ProRule" id="PRU00339"/>
    </source>
</evidence>
<dbReference type="AlphaFoldDB" id="A0A0G1A7A9"/>
<comment type="subcellular location">
    <subcellularLocation>
        <location evidence="1">Membrane</location>
        <topology evidence="1">Multi-pass membrane protein</topology>
    </subcellularLocation>
</comment>
<dbReference type="InterPro" id="IPR019734">
    <property type="entry name" value="TPR_rpt"/>
</dbReference>
<dbReference type="InterPro" id="IPR051533">
    <property type="entry name" value="WaaL-like"/>
</dbReference>
<accession>A0A0G1A7A9</accession>
<dbReference type="InterPro" id="IPR011990">
    <property type="entry name" value="TPR-like_helical_dom_sf"/>
</dbReference>
<gene>
    <name evidence="8" type="ORF">UV20_C0005G0004</name>
</gene>
<feature type="transmembrane region" description="Helical" evidence="6">
    <location>
        <begin position="12"/>
        <end position="34"/>
    </location>
</feature>
<feature type="transmembrane region" description="Helical" evidence="6">
    <location>
        <begin position="352"/>
        <end position="372"/>
    </location>
</feature>
<evidence type="ECO:0000256" key="1">
    <source>
        <dbReference type="ARBA" id="ARBA00004141"/>
    </source>
</evidence>
<reference evidence="8 9" key="1">
    <citation type="journal article" date="2015" name="Nature">
        <title>rRNA introns, odd ribosomes, and small enigmatic genomes across a large radiation of phyla.</title>
        <authorList>
            <person name="Brown C.T."/>
            <person name="Hug L.A."/>
            <person name="Thomas B.C."/>
            <person name="Sharon I."/>
            <person name="Castelle C.J."/>
            <person name="Singh A."/>
            <person name="Wilkins M.J."/>
            <person name="Williams K.H."/>
            <person name="Banfield J.F."/>
        </authorList>
    </citation>
    <scope>NUCLEOTIDE SEQUENCE [LARGE SCALE GENOMIC DNA]</scope>
</reference>
<dbReference type="PANTHER" id="PTHR37422">
    <property type="entry name" value="TEICHURONIC ACID BIOSYNTHESIS PROTEIN TUAE"/>
    <property type="match status" value="1"/>
</dbReference>
<dbReference type="PROSITE" id="PS50005">
    <property type="entry name" value="TPR"/>
    <property type="match status" value="1"/>
</dbReference>
<evidence type="ECO:0000256" key="4">
    <source>
        <dbReference type="ARBA" id="ARBA00023136"/>
    </source>
</evidence>
<keyword evidence="2 6" id="KW-0812">Transmembrane</keyword>
<dbReference type="Gene3D" id="1.25.40.10">
    <property type="entry name" value="Tetratricopeptide repeat domain"/>
    <property type="match status" value="2"/>
</dbReference>
<feature type="transmembrane region" description="Helical" evidence="6">
    <location>
        <begin position="128"/>
        <end position="148"/>
    </location>
</feature>
<dbReference type="EMBL" id="LCDO01000005">
    <property type="protein sequence ID" value="KKS56839.1"/>
    <property type="molecule type" value="Genomic_DNA"/>
</dbReference>
<dbReference type="GO" id="GO:0016020">
    <property type="term" value="C:membrane"/>
    <property type="evidence" value="ECO:0007669"/>
    <property type="project" value="UniProtKB-SubCell"/>
</dbReference>
<evidence type="ECO:0000256" key="3">
    <source>
        <dbReference type="ARBA" id="ARBA00022989"/>
    </source>
</evidence>
<comment type="caution">
    <text evidence="8">The sequence shown here is derived from an EMBL/GenBank/DDBJ whole genome shotgun (WGS) entry which is preliminary data.</text>
</comment>
<dbReference type="SMART" id="SM00028">
    <property type="entry name" value="TPR"/>
    <property type="match status" value="3"/>
</dbReference>
<sequence>MSKFDQYILKLLKAGLYLSLIAPLLMFSSLMYPFVTSKIFFFRILIEILTGVYFYLAYKYKELRPKINFLFFSLLGYSLILLISAFFGVDFNLSFWGDLERMGGIFTWLHFIVYFIILISVFKTEKEWINYIIATVGISFVATIYGLAQKFNWWGVYNAGTGRIDSTTGNPSFLAAYLIFHFFFSFFLFLKIKKNIWRVALGGLMILQILSVIYTGTRGAYLGIAAGFFIFVFLNIILSNNRRLSIVLGSLTILFLGFYLILFLNSAAVVKKIPSLYRAFDVSLSDPTVNTRFLAWEAAWQGFKDRPVLGVGLENFAIIFDKYFSPSFYTFTPTQTYFDRPHNVVFEHLSTVGMLGLLSYLLIFGATLFYLVKSLKKGFLSHLLFSGFVSLLVAYFIQNLFVFDSLNSYLPFFLVLGLTEFLSVPPSFGEAPSIEPKKDLNKNNLWPVFVFAAVILYLIYSFNIEPILAVRQVKKAEYLVQKQADLAGGVEYYKKALNYKTPLDRDIRTMLVTAVGLNIVRQAPNLSKEDINDFFDLSIGEMKKNLAYNPQDNFFNLKLGELYNLWSDYNKKEPQEAEFYLNEAIKASPGRLTGYYVLSQSKLLRKNFDEAISIARKAIEMNPMFSHGYWHLAKAYYVADKDTEAIKEIKAALLLGYNFTDIKDIEELINRYYERGEYRMIITLLHQAISLKSGEPLYYGRLAMAYAAIDDKENAQKYIQRVLDLDSGYAAEVQLFLEKLGKGELKK</sequence>
<keyword evidence="3 6" id="KW-1133">Transmembrane helix</keyword>
<keyword evidence="4 6" id="KW-0472">Membrane</keyword>
<protein>
    <submittedName>
        <fullName evidence="8">Putative bicarbonate transporter, ICT family</fullName>
    </submittedName>
</protein>
<feature type="repeat" description="TPR" evidence="5">
    <location>
        <begin position="592"/>
        <end position="625"/>
    </location>
</feature>
<feature type="transmembrane region" description="Helical" evidence="6">
    <location>
        <begin position="40"/>
        <end position="58"/>
    </location>
</feature>
<dbReference type="InterPro" id="IPR007016">
    <property type="entry name" value="O-antigen_ligase-rel_domated"/>
</dbReference>
<organism evidence="8 9">
    <name type="scientific">Candidatus Magasanikbacteria bacterium GW2011_GWA2_42_32</name>
    <dbReference type="NCBI Taxonomy" id="1619039"/>
    <lineage>
        <taxon>Bacteria</taxon>
        <taxon>Candidatus Magasanikiibacteriota</taxon>
    </lineage>
</organism>
<evidence type="ECO:0000256" key="2">
    <source>
        <dbReference type="ARBA" id="ARBA00022692"/>
    </source>
</evidence>
<feature type="transmembrane region" description="Helical" evidence="6">
    <location>
        <begin position="168"/>
        <end position="189"/>
    </location>
</feature>
<feature type="transmembrane region" description="Helical" evidence="6">
    <location>
        <begin position="220"/>
        <end position="238"/>
    </location>
</feature>
<keyword evidence="5" id="KW-0802">TPR repeat</keyword>
<feature type="transmembrane region" description="Helical" evidence="6">
    <location>
        <begin position="70"/>
        <end position="89"/>
    </location>
</feature>
<evidence type="ECO:0000313" key="9">
    <source>
        <dbReference type="Proteomes" id="UP000034837"/>
    </source>
</evidence>
<evidence type="ECO:0000259" key="7">
    <source>
        <dbReference type="Pfam" id="PF04932"/>
    </source>
</evidence>
<dbReference type="Pfam" id="PF13181">
    <property type="entry name" value="TPR_8"/>
    <property type="match status" value="2"/>
</dbReference>
<name>A0A0G1A7A9_9BACT</name>
<proteinExistence type="predicted"/>
<feature type="transmembrane region" description="Helical" evidence="6">
    <location>
        <begin position="101"/>
        <end position="121"/>
    </location>
</feature>
<feature type="transmembrane region" description="Helical" evidence="6">
    <location>
        <begin position="445"/>
        <end position="462"/>
    </location>
</feature>